<keyword evidence="5" id="KW-0285">Flavoprotein</keyword>
<dbReference type="GO" id="GO:0051538">
    <property type="term" value="F:3 iron, 4 sulfur cluster binding"/>
    <property type="evidence" value="ECO:0007669"/>
    <property type="project" value="UniProtKB-KW"/>
</dbReference>
<keyword evidence="10" id="KW-0408">Iron</keyword>
<dbReference type="InterPro" id="IPR029055">
    <property type="entry name" value="Ntn_hydrolases_N"/>
</dbReference>
<organism evidence="17 18">
    <name type="scientific">Nematostella vectensis</name>
    <name type="common">Starlet sea anemone</name>
    <dbReference type="NCBI Taxonomy" id="45351"/>
    <lineage>
        <taxon>Eukaryota</taxon>
        <taxon>Metazoa</taxon>
        <taxon>Cnidaria</taxon>
        <taxon>Anthozoa</taxon>
        <taxon>Hexacorallia</taxon>
        <taxon>Actiniaria</taxon>
        <taxon>Edwardsiidae</taxon>
        <taxon>Nematostella</taxon>
    </lineage>
</organism>
<dbReference type="EMBL" id="DS469621">
    <property type="protein sequence ID" value="EDO38712.1"/>
    <property type="molecule type" value="Genomic_DNA"/>
</dbReference>
<dbReference type="Pfam" id="PF00310">
    <property type="entry name" value="GATase_2"/>
    <property type="match status" value="1"/>
</dbReference>
<evidence type="ECO:0000256" key="6">
    <source>
        <dbReference type="ARBA" id="ARBA00022643"/>
    </source>
</evidence>
<evidence type="ECO:0000256" key="11">
    <source>
        <dbReference type="ARBA" id="ARBA00023014"/>
    </source>
</evidence>
<evidence type="ECO:0000256" key="10">
    <source>
        <dbReference type="ARBA" id="ARBA00023004"/>
    </source>
</evidence>
<comment type="cofactor">
    <cofactor evidence="2">
        <name>[3Fe-4S] cluster</name>
        <dbReference type="ChEBI" id="CHEBI:21137"/>
    </cofactor>
</comment>
<gene>
    <name evidence="17" type="ORF">NEMVEDRAFT_v1g210038</name>
</gene>
<sequence length="204" mass="23092">MKSSAYDYPPKQGLYSPEYEKDACGVGFIVKINGEKSHKVVTDSITILMRMKHRGACGCEENTGDGAGIMTGHPHDMYLNIIREKQLGFTLPDSGHYASGIFFLDNDPIKAKEGKDMFTKIAEEYEIQVLGWREIPYDDTSLGKTSKGCQPYMEQVFVTSSLDEETFRKRVFLVRKIASNSVRTKNRRFYICSLSPDVVVYKVC</sequence>
<evidence type="ECO:0000256" key="5">
    <source>
        <dbReference type="ARBA" id="ARBA00022630"/>
    </source>
</evidence>
<keyword evidence="9" id="KW-0560">Oxidoreductase</keyword>
<dbReference type="PROSITE" id="PS51278">
    <property type="entry name" value="GATASE_TYPE_2"/>
    <property type="match status" value="1"/>
</dbReference>
<evidence type="ECO:0000313" key="18">
    <source>
        <dbReference type="Proteomes" id="UP000001593"/>
    </source>
</evidence>
<evidence type="ECO:0000256" key="7">
    <source>
        <dbReference type="ARBA" id="ARBA00022723"/>
    </source>
</evidence>
<comment type="pathway">
    <text evidence="14">Amino-acid biosynthesis; L-glutamate biosynthesis via GLT pathway; L-glutamate from 2-oxoglutarate and L-glutamine (ferredoxin route): step 1/1.</text>
</comment>
<comment type="cofactor">
    <cofactor evidence="1">
        <name>FMN</name>
        <dbReference type="ChEBI" id="CHEBI:58210"/>
    </cofactor>
</comment>
<keyword evidence="11" id="KW-0411">Iron-sulfur</keyword>
<evidence type="ECO:0000259" key="16">
    <source>
        <dbReference type="PROSITE" id="PS51278"/>
    </source>
</evidence>
<dbReference type="Gene3D" id="3.60.20.10">
    <property type="entry name" value="Glutamine Phosphoribosylpyrophosphate, subunit 1, domain 1"/>
    <property type="match status" value="1"/>
</dbReference>
<dbReference type="HOGENOM" id="CLU_000422_5_2_1"/>
<evidence type="ECO:0000256" key="8">
    <source>
        <dbReference type="ARBA" id="ARBA00022962"/>
    </source>
</evidence>
<dbReference type="AlphaFoldDB" id="A7SC80"/>
<protein>
    <recommendedName>
        <fullName evidence="15">glutamate synthase (ferredoxin)</fullName>
        <ecNumber evidence="15">1.4.7.1</ecNumber>
    </recommendedName>
</protein>
<dbReference type="InterPro" id="IPR050711">
    <property type="entry name" value="ET-N_metabolism_enzyme"/>
</dbReference>
<evidence type="ECO:0000256" key="12">
    <source>
        <dbReference type="ARBA" id="ARBA00023164"/>
    </source>
</evidence>
<dbReference type="InParanoid" id="A7SC80"/>
<dbReference type="InterPro" id="IPR017932">
    <property type="entry name" value="GATase_2_dom"/>
</dbReference>
<dbReference type="PhylomeDB" id="A7SC80"/>
<keyword evidence="4" id="KW-0028">Amino-acid biosynthesis</keyword>
<dbReference type="GO" id="GO:0046872">
    <property type="term" value="F:metal ion binding"/>
    <property type="evidence" value="ECO:0007669"/>
    <property type="project" value="UniProtKB-KW"/>
</dbReference>
<name>A7SC80_NEMVE</name>
<dbReference type="PANTHER" id="PTHR11938:SF133">
    <property type="entry name" value="GLUTAMATE SYNTHASE (NADH)"/>
    <property type="match status" value="1"/>
</dbReference>
<evidence type="ECO:0000256" key="9">
    <source>
        <dbReference type="ARBA" id="ARBA00023002"/>
    </source>
</evidence>
<dbReference type="SUPFAM" id="SSF56235">
    <property type="entry name" value="N-terminal nucleophile aminohydrolases (Ntn hydrolases)"/>
    <property type="match status" value="1"/>
</dbReference>
<keyword evidence="6" id="KW-0288">FMN</keyword>
<dbReference type="STRING" id="45351.A7SC80"/>
<dbReference type="Proteomes" id="UP000001593">
    <property type="component" value="Unassembled WGS sequence"/>
</dbReference>
<dbReference type="GO" id="GO:0016041">
    <property type="term" value="F:glutamate synthase (ferredoxin) activity"/>
    <property type="evidence" value="ECO:0007669"/>
    <property type="project" value="UniProtKB-EC"/>
</dbReference>
<dbReference type="eggNOG" id="KOG0399">
    <property type="taxonomic scope" value="Eukaryota"/>
</dbReference>
<dbReference type="OMA" id="CACDEDT"/>
<proteinExistence type="inferred from homology"/>
<evidence type="ECO:0000313" key="17">
    <source>
        <dbReference type="EMBL" id="EDO38712.1"/>
    </source>
</evidence>
<comment type="similarity">
    <text evidence="3">Belongs to the glutamate synthase family.</text>
</comment>
<dbReference type="GO" id="GO:0006537">
    <property type="term" value="P:glutamate biosynthetic process"/>
    <property type="evidence" value="ECO:0007669"/>
    <property type="project" value="UniProtKB-KW"/>
</dbReference>
<evidence type="ECO:0000256" key="15">
    <source>
        <dbReference type="ARBA" id="ARBA00039085"/>
    </source>
</evidence>
<evidence type="ECO:0000256" key="4">
    <source>
        <dbReference type="ARBA" id="ARBA00022605"/>
    </source>
</evidence>
<reference evidence="17 18" key="1">
    <citation type="journal article" date="2007" name="Science">
        <title>Sea anemone genome reveals ancestral eumetazoan gene repertoire and genomic organization.</title>
        <authorList>
            <person name="Putnam N.H."/>
            <person name="Srivastava M."/>
            <person name="Hellsten U."/>
            <person name="Dirks B."/>
            <person name="Chapman J."/>
            <person name="Salamov A."/>
            <person name="Terry A."/>
            <person name="Shapiro H."/>
            <person name="Lindquist E."/>
            <person name="Kapitonov V.V."/>
            <person name="Jurka J."/>
            <person name="Genikhovich G."/>
            <person name="Grigoriev I.V."/>
            <person name="Lucas S.M."/>
            <person name="Steele R.E."/>
            <person name="Finnerty J.R."/>
            <person name="Technau U."/>
            <person name="Martindale M.Q."/>
            <person name="Rokhsar D.S."/>
        </authorList>
    </citation>
    <scope>NUCLEOTIDE SEQUENCE [LARGE SCALE GENOMIC DNA]</scope>
    <source>
        <strain evidence="18">CH2 X CH6</strain>
    </source>
</reference>
<accession>A7SC80</accession>
<feature type="domain" description="Glutamine amidotransferase type-2" evidence="16">
    <location>
        <begin position="24"/>
        <end position="204"/>
    </location>
</feature>
<keyword evidence="7" id="KW-0479">Metal-binding</keyword>
<dbReference type="PANTHER" id="PTHR11938">
    <property type="entry name" value="FAD NADPH DEHYDROGENASE/OXIDOREDUCTASE"/>
    <property type="match status" value="1"/>
</dbReference>
<keyword evidence="8" id="KW-0315">Glutamine amidotransferase</keyword>
<keyword evidence="12" id="KW-0314">Glutamate biosynthesis</keyword>
<evidence type="ECO:0000256" key="3">
    <source>
        <dbReference type="ARBA" id="ARBA00009716"/>
    </source>
</evidence>
<evidence type="ECO:0000256" key="13">
    <source>
        <dbReference type="ARBA" id="ARBA00023291"/>
    </source>
</evidence>
<evidence type="ECO:0000256" key="1">
    <source>
        <dbReference type="ARBA" id="ARBA00001917"/>
    </source>
</evidence>
<keyword evidence="18" id="KW-1185">Reference proteome</keyword>
<evidence type="ECO:0000256" key="2">
    <source>
        <dbReference type="ARBA" id="ARBA00001927"/>
    </source>
</evidence>
<keyword evidence="13" id="KW-0003">3Fe-4S</keyword>
<dbReference type="EC" id="1.4.7.1" evidence="15"/>
<evidence type="ECO:0000256" key="14">
    <source>
        <dbReference type="ARBA" id="ARBA00037928"/>
    </source>
</evidence>